<accession>A0A0F9LF30</accession>
<dbReference type="EMBL" id="LAZR01011231">
    <property type="protein sequence ID" value="KKM62765.1"/>
    <property type="molecule type" value="Genomic_DNA"/>
</dbReference>
<sequence>DENILDLIEAAYFEGWRDGSQMGESDSPDWNAGEDWAYSDSRKRLRALEGVKNGT</sequence>
<proteinExistence type="predicted"/>
<name>A0A0F9LF30_9ZZZZ</name>
<organism evidence="1">
    <name type="scientific">marine sediment metagenome</name>
    <dbReference type="NCBI Taxonomy" id="412755"/>
    <lineage>
        <taxon>unclassified sequences</taxon>
        <taxon>metagenomes</taxon>
        <taxon>ecological metagenomes</taxon>
    </lineage>
</organism>
<evidence type="ECO:0000313" key="1">
    <source>
        <dbReference type="EMBL" id="KKM62765.1"/>
    </source>
</evidence>
<feature type="non-terminal residue" evidence="1">
    <location>
        <position position="1"/>
    </location>
</feature>
<gene>
    <name evidence="1" type="ORF">LCGC14_1518250</name>
</gene>
<reference evidence="1" key="1">
    <citation type="journal article" date="2015" name="Nature">
        <title>Complex archaea that bridge the gap between prokaryotes and eukaryotes.</title>
        <authorList>
            <person name="Spang A."/>
            <person name="Saw J.H."/>
            <person name="Jorgensen S.L."/>
            <person name="Zaremba-Niedzwiedzka K."/>
            <person name="Martijn J."/>
            <person name="Lind A.E."/>
            <person name="van Eijk R."/>
            <person name="Schleper C."/>
            <person name="Guy L."/>
            <person name="Ettema T.J."/>
        </authorList>
    </citation>
    <scope>NUCLEOTIDE SEQUENCE</scope>
</reference>
<comment type="caution">
    <text evidence="1">The sequence shown here is derived from an EMBL/GenBank/DDBJ whole genome shotgun (WGS) entry which is preliminary data.</text>
</comment>
<protein>
    <submittedName>
        <fullName evidence="1">Uncharacterized protein</fullName>
    </submittedName>
</protein>
<dbReference type="AlphaFoldDB" id="A0A0F9LF30"/>